<reference evidence="2 3" key="1">
    <citation type="submission" date="2014-04" db="EMBL/GenBank/DDBJ databases">
        <title>Evolutionary Origins and Diversification of the Mycorrhizal Mutualists.</title>
        <authorList>
            <consortium name="DOE Joint Genome Institute"/>
            <consortium name="Mycorrhizal Genomics Consortium"/>
            <person name="Kohler A."/>
            <person name="Kuo A."/>
            <person name="Nagy L.G."/>
            <person name="Floudas D."/>
            <person name="Copeland A."/>
            <person name="Barry K.W."/>
            <person name="Cichocki N."/>
            <person name="Veneault-Fourrey C."/>
            <person name="LaButti K."/>
            <person name="Lindquist E.A."/>
            <person name="Lipzen A."/>
            <person name="Lundell T."/>
            <person name="Morin E."/>
            <person name="Murat C."/>
            <person name="Riley R."/>
            <person name="Ohm R."/>
            <person name="Sun H."/>
            <person name="Tunlid A."/>
            <person name="Henrissat B."/>
            <person name="Grigoriev I.V."/>
            <person name="Hibbett D.S."/>
            <person name="Martin F."/>
        </authorList>
    </citation>
    <scope>NUCLEOTIDE SEQUENCE [LARGE SCALE GENOMIC DNA]</scope>
    <source>
        <strain evidence="2 3">FD-317 M1</strain>
    </source>
</reference>
<feature type="compositionally biased region" description="Polar residues" evidence="1">
    <location>
        <begin position="244"/>
        <end position="253"/>
    </location>
</feature>
<feature type="region of interest" description="Disordered" evidence="1">
    <location>
        <begin position="112"/>
        <end position="131"/>
    </location>
</feature>
<feature type="compositionally biased region" description="Polar residues" evidence="1">
    <location>
        <begin position="160"/>
        <end position="180"/>
    </location>
</feature>
<evidence type="ECO:0000313" key="3">
    <source>
        <dbReference type="Proteomes" id="UP000053593"/>
    </source>
</evidence>
<dbReference type="HOGENOM" id="CLU_821473_0_0_1"/>
<gene>
    <name evidence="2" type="ORF">GYMLUDRAFT_265718</name>
</gene>
<feature type="compositionally biased region" description="Polar residues" evidence="1">
    <location>
        <begin position="64"/>
        <end position="74"/>
    </location>
</feature>
<sequence>MTIIHTIVAEYPTGQLVPFRSPSPSPISPAFVPSSSTSIIFSSASDDTTISPSTPTSAGDDATASLNTSFSPASSIPEITPMSAPLSSSSISGIPGIVISSAHFVQSSSPIAAPQKSVENPTSSSSQSAFPAQSSSLSPLFTSASSSQSAFSNQSFNSTPTVSTGPANMQSPNAPQTSVGGASLRAACSSSAAVIAGSVVGSILALRIGAVSICVLLHQRRARSQRFRSQLIATPLMRSFILQTDQPENNASTRQEKESPPVTGSRSRHQTLPDPQASLGIIESEGTPAEQVEARLMFLQNVVTQMMEHMNRLKSQIEYEEGSTYGRSGAAPPTYESG</sequence>
<proteinExistence type="predicted"/>
<dbReference type="EMBL" id="KN834858">
    <property type="protein sequence ID" value="KIK51671.1"/>
    <property type="molecule type" value="Genomic_DNA"/>
</dbReference>
<accession>A0A0D0BBC4</accession>
<protein>
    <submittedName>
        <fullName evidence="2">Uncharacterized protein</fullName>
    </submittedName>
</protein>
<evidence type="ECO:0000256" key="1">
    <source>
        <dbReference type="SAM" id="MobiDB-lite"/>
    </source>
</evidence>
<dbReference type="Proteomes" id="UP000053593">
    <property type="component" value="Unassembled WGS sequence"/>
</dbReference>
<evidence type="ECO:0000313" key="2">
    <source>
        <dbReference type="EMBL" id="KIK51671.1"/>
    </source>
</evidence>
<feature type="region of interest" description="Disordered" evidence="1">
    <location>
        <begin position="45"/>
        <end position="85"/>
    </location>
</feature>
<dbReference type="AlphaFoldDB" id="A0A0D0BBC4"/>
<name>A0A0D0BBC4_9AGAR</name>
<feature type="compositionally biased region" description="Low complexity" evidence="1">
    <location>
        <begin position="45"/>
        <end position="58"/>
    </location>
</feature>
<keyword evidence="3" id="KW-1185">Reference proteome</keyword>
<feature type="region of interest" description="Disordered" evidence="1">
    <location>
        <begin position="152"/>
        <end position="181"/>
    </location>
</feature>
<feature type="region of interest" description="Disordered" evidence="1">
    <location>
        <begin position="244"/>
        <end position="277"/>
    </location>
</feature>
<organism evidence="2 3">
    <name type="scientific">Collybiopsis luxurians FD-317 M1</name>
    <dbReference type="NCBI Taxonomy" id="944289"/>
    <lineage>
        <taxon>Eukaryota</taxon>
        <taxon>Fungi</taxon>
        <taxon>Dikarya</taxon>
        <taxon>Basidiomycota</taxon>
        <taxon>Agaricomycotina</taxon>
        <taxon>Agaricomycetes</taxon>
        <taxon>Agaricomycetidae</taxon>
        <taxon>Agaricales</taxon>
        <taxon>Marasmiineae</taxon>
        <taxon>Omphalotaceae</taxon>
        <taxon>Collybiopsis</taxon>
        <taxon>Collybiopsis luxurians</taxon>
    </lineage>
</organism>